<protein>
    <submittedName>
        <fullName evidence="2">Uncharacterized protein</fullName>
    </submittedName>
</protein>
<accession>A0A2H0N7L1</accession>
<evidence type="ECO:0000313" key="3">
    <source>
        <dbReference type="Proteomes" id="UP000229893"/>
    </source>
</evidence>
<name>A0A2H0N7L1_9BACT</name>
<dbReference type="EMBL" id="PCWO01000031">
    <property type="protein sequence ID" value="PIR04874.1"/>
    <property type="molecule type" value="Genomic_DNA"/>
</dbReference>
<feature type="transmembrane region" description="Helical" evidence="1">
    <location>
        <begin position="93"/>
        <end position="115"/>
    </location>
</feature>
<sequence>MNKIRRNKLMFRWSLVTAILIALFWVIYYFIIGSVPVVTEIQIESFTLLFPFGGISRWWDILIGPIYSVIIFYIIYNIDYLEKTDTSNLEKPYIIITINDYLLGLTMGLTIGLTIGLICSLIGGLIIGLIIGLICSLISILISILILKLIKLITLITSQSFWIKIGYWLIVKE</sequence>
<feature type="transmembrane region" description="Helical" evidence="1">
    <location>
        <begin position="12"/>
        <end position="38"/>
    </location>
</feature>
<proteinExistence type="predicted"/>
<keyword evidence="1" id="KW-1133">Transmembrane helix</keyword>
<dbReference type="AlphaFoldDB" id="A0A2H0N7L1"/>
<gene>
    <name evidence="2" type="ORF">COV57_02130</name>
</gene>
<feature type="transmembrane region" description="Helical" evidence="1">
    <location>
        <begin position="58"/>
        <end position="81"/>
    </location>
</feature>
<evidence type="ECO:0000313" key="2">
    <source>
        <dbReference type="EMBL" id="PIR04874.1"/>
    </source>
</evidence>
<evidence type="ECO:0000256" key="1">
    <source>
        <dbReference type="SAM" id="Phobius"/>
    </source>
</evidence>
<comment type="caution">
    <text evidence="2">The sequence shown here is derived from an EMBL/GenBank/DDBJ whole genome shotgun (WGS) entry which is preliminary data.</text>
</comment>
<keyword evidence="1" id="KW-0812">Transmembrane</keyword>
<feature type="transmembrane region" description="Helical" evidence="1">
    <location>
        <begin position="121"/>
        <end position="145"/>
    </location>
</feature>
<organism evidence="2 3">
    <name type="scientific">Candidatus Liptonbacteria bacterium CG11_big_fil_rev_8_21_14_0_20_35_14</name>
    <dbReference type="NCBI Taxonomy" id="1974634"/>
    <lineage>
        <taxon>Bacteria</taxon>
        <taxon>Candidatus Liptoniibacteriota</taxon>
    </lineage>
</organism>
<dbReference type="Proteomes" id="UP000229893">
    <property type="component" value="Unassembled WGS sequence"/>
</dbReference>
<keyword evidence="1" id="KW-0472">Membrane</keyword>
<reference evidence="2 3" key="1">
    <citation type="submission" date="2017-09" db="EMBL/GenBank/DDBJ databases">
        <title>Depth-based differentiation of microbial function through sediment-hosted aquifers and enrichment of novel symbionts in the deep terrestrial subsurface.</title>
        <authorList>
            <person name="Probst A.J."/>
            <person name="Ladd B."/>
            <person name="Jarett J.K."/>
            <person name="Geller-Mcgrath D.E."/>
            <person name="Sieber C.M."/>
            <person name="Emerson J.B."/>
            <person name="Anantharaman K."/>
            <person name="Thomas B.C."/>
            <person name="Malmstrom R."/>
            <person name="Stieglmeier M."/>
            <person name="Klingl A."/>
            <person name="Woyke T."/>
            <person name="Ryan C.M."/>
            <person name="Banfield J.F."/>
        </authorList>
    </citation>
    <scope>NUCLEOTIDE SEQUENCE [LARGE SCALE GENOMIC DNA]</scope>
    <source>
        <strain evidence="2">CG11_big_fil_rev_8_21_14_0_20_35_14</strain>
    </source>
</reference>